<accession>A0A803LHV1</accession>
<dbReference type="Proteomes" id="UP000596660">
    <property type="component" value="Unplaced"/>
</dbReference>
<protein>
    <recommendedName>
        <fullName evidence="1">Nuclear pore complex protein NUP96 C-terminal domain-containing protein</fullName>
    </recommendedName>
</protein>
<reference evidence="2" key="1">
    <citation type="journal article" date="2017" name="Nature">
        <title>The genome of Chenopodium quinoa.</title>
        <authorList>
            <person name="Jarvis D.E."/>
            <person name="Ho Y.S."/>
            <person name="Lightfoot D.J."/>
            <person name="Schmoeckel S.M."/>
            <person name="Li B."/>
            <person name="Borm T.J.A."/>
            <person name="Ohyanagi H."/>
            <person name="Mineta K."/>
            <person name="Michell C.T."/>
            <person name="Saber N."/>
            <person name="Kharbatia N.M."/>
            <person name="Rupper R.R."/>
            <person name="Sharp A.R."/>
            <person name="Dally N."/>
            <person name="Boughton B.A."/>
            <person name="Woo Y.H."/>
            <person name="Gao G."/>
            <person name="Schijlen E.G.W.M."/>
            <person name="Guo X."/>
            <person name="Momin A.A."/>
            <person name="Negrao S."/>
            <person name="Al-Babili S."/>
            <person name="Gehring C."/>
            <person name="Roessner U."/>
            <person name="Jung C."/>
            <person name="Murphy K."/>
            <person name="Arold S.T."/>
            <person name="Gojobori T."/>
            <person name="van der Linden C.G."/>
            <person name="van Loo E.N."/>
            <person name="Jellen E.N."/>
            <person name="Maughan P.J."/>
            <person name="Tester M."/>
        </authorList>
    </citation>
    <scope>NUCLEOTIDE SEQUENCE [LARGE SCALE GENOMIC DNA]</scope>
    <source>
        <strain evidence="2">cv. PI 614886</strain>
    </source>
</reference>
<keyword evidence="3" id="KW-1185">Reference proteome</keyword>
<feature type="domain" description="Nuclear pore complex protein NUP96 C-terminal" evidence="1">
    <location>
        <begin position="138"/>
        <end position="323"/>
    </location>
</feature>
<sequence>MGRSFCVGWGPNGLLIHSGVPVSSNDDQGVLSSVITLEKVTIDRVTRDETNEVKKDVVDSLFKSPLDLHRSLDHKILEVEVGSFKLSLQKVVCDRLALSYIFRRYIELVEKQLKVPGMLPSVRMSMMHQVIVWELIKYELPQGTALPAVFHTYQHLLTKGKTLYPILINIDEGPVEETVNIAPEGRYDLAYYLMLLHACEDGKFDGLKSMFNAFASTNDPLDYHMIWHQRGILEEIGAFSYSDLHILDMAYVSQLLCLGKCRWAIHVVLHMPYCEDFPYLHSTVIREILFQYCDTWSSQEEQRQFIEELGIPSQWLHEAMAVYFQYYGDMSNALEHYIQSAKWQKAHSVFITSVVYALFLSGNSRKHNESKANATMTTLLFRITSQRLKTGTWELEFISHTFYLLRSSLQGADDDINKLDSLESKEAACREFFDCMNKSLEVLESKLPTYARAYNGSNFPLNQPKGWLAPPVFANALLMQMLPLRTYGLADVALANLWPLQMLPLRTYGLAARLGLSSPNIGMALWIHLKALGESSDSDDGAASRSRISFMPAVELLAKQGIPAKSSSN</sequence>
<dbReference type="EnsemblPlants" id="AUR62013548-RA">
    <property type="protein sequence ID" value="AUR62013548-RA:cds"/>
    <property type="gene ID" value="AUR62013548"/>
</dbReference>
<evidence type="ECO:0000313" key="2">
    <source>
        <dbReference type="EnsemblPlants" id="AUR62013548-RA:cds"/>
    </source>
</evidence>
<dbReference type="AlphaFoldDB" id="A0A803LHV1"/>
<dbReference type="Gramene" id="AUR62013548-RA">
    <property type="protein sequence ID" value="AUR62013548-RA:cds"/>
    <property type="gene ID" value="AUR62013548"/>
</dbReference>
<evidence type="ECO:0000313" key="3">
    <source>
        <dbReference type="Proteomes" id="UP000596660"/>
    </source>
</evidence>
<dbReference type="Pfam" id="PF12110">
    <property type="entry name" value="Nup96"/>
    <property type="match status" value="1"/>
</dbReference>
<reference evidence="2" key="2">
    <citation type="submission" date="2021-03" db="UniProtKB">
        <authorList>
            <consortium name="EnsemblPlants"/>
        </authorList>
    </citation>
    <scope>IDENTIFICATION</scope>
</reference>
<name>A0A803LHV1_CHEQI</name>
<evidence type="ECO:0000259" key="1">
    <source>
        <dbReference type="Pfam" id="PF12110"/>
    </source>
</evidence>
<organism evidence="2 3">
    <name type="scientific">Chenopodium quinoa</name>
    <name type="common">Quinoa</name>
    <dbReference type="NCBI Taxonomy" id="63459"/>
    <lineage>
        <taxon>Eukaryota</taxon>
        <taxon>Viridiplantae</taxon>
        <taxon>Streptophyta</taxon>
        <taxon>Embryophyta</taxon>
        <taxon>Tracheophyta</taxon>
        <taxon>Spermatophyta</taxon>
        <taxon>Magnoliopsida</taxon>
        <taxon>eudicotyledons</taxon>
        <taxon>Gunneridae</taxon>
        <taxon>Pentapetalae</taxon>
        <taxon>Caryophyllales</taxon>
        <taxon>Chenopodiaceae</taxon>
        <taxon>Chenopodioideae</taxon>
        <taxon>Atripliceae</taxon>
        <taxon>Chenopodium</taxon>
    </lineage>
</organism>
<dbReference type="InterPro" id="IPR021967">
    <property type="entry name" value="Nup98_C"/>
</dbReference>
<proteinExistence type="predicted"/>